<protein>
    <submittedName>
        <fullName evidence="1">Uncharacterized protein</fullName>
    </submittedName>
</protein>
<name>A0A016TTL4_9BILA</name>
<evidence type="ECO:0000313" key="1">
    <source>
        <dbReference type="EMBL" id="EYC05982.1"/>
    </source>
</evidence>
<keyword evidence="2" id="KW-1185">Reference proteome</keyword>
<dbReference type="Proteomes" id="UP000024635">
    <property type="component" value="Unassembled WGS sequence"/>
</dbReference>
<comment type="caution">
    <text evidence="1">The sequence shown here is derived from an EMBL/GenBank/DDBJ whole genome shotgun (WGS) entry which is preliminary data.</text>
</comment>
<evidence type="ECO:0000313" key="2">
    <source>
        <dbReference type="Proteomes" id="UP000024635"/>
    </source>
</evidence>
<gene>
    <name evidence="1" type="primary">Acey_s0079.g1287</name>
    <name evidence="1" type="ORF">Y032_0079g1287</name>
</gene>
<organism evidence="1 2">
    <name type="scientific">Ancylostoma ceylanicum</name>
    <dbReference type="NCBI Taxonomy" id="53326"/>
    <lineage>
        <taxon>Eukaryota</taxon>
        <taxon>Metazoa</taxon>
        <taxon>Ecdysozoa</taxon>
        <taxon>Nematoda</taxon>
        <taxon>Chromadorea</taxon>
        <taxon>Rhabditida</taxon>
        <taxon>Rhabditina</taxon>
        <taxon>Rhabditomorpha</taxon>
        <taxon>Strongyloidea</taxon>
        <taxon>Ancylostomatidae</taxon>
        <taxon>Ancylostomatinae</taxon>
        <taxon>Ancylostoma</taxon>
    </lineage>
</organism>
<dbReference type="EMBL" id="JARK01001415">
    <property type="protein sequence ID" value="EYC05982.1"/>
    <property type="molecule type" value="Genomic_DNA"/>
</dbReference>
<accession>A0A016TTL4</accession>
<proteinExistence type="predicted"/>
<reference evidence="2" key="1">
    <citation type="journal article" date="2015" name="Nat. Genet.">
        <title>The genome and transcriptome of the zoonotic hookworm Ancylostoma ceylanicum identify infection-specific gene families.</title>
        <authorList>
            <person name="Schwarz E.M."/>
            <person name="Hu Y."/>
            <person name="Antoshechkin I."/>
            <person name="Miller M.M."/>
            <person name="Sternberg P.W."/>
            <person name="Aroian R.V."/>
        </authorList>
    </citation>
    <scope>NUCLEOTIDE SEQUENCE</scope>
    <source>
        <strain evidence="2">HY135</strain>
    </source>
</reference>
<sequence>MPGGSIAYDCSGCPFNRHRSRLKDLETVSTEDVAGRWADLDELLAATLDVRLEVEVCEQHHVRDFHDETAPETFL</sequence>
<dbReference type="AlphaFoldDB" id="A0A016TTL4"/>